<dbReference type="CDD" id="cd02440">
    <property type="entry name" value="AdoMet_MTases"/>
    <property type="match status" value="1"/>
</dbReference>
<dbReference type="InterPro" id="IPR019410">
    <property type="entry name" value="Methyltransf_16"/>
</dbReference>
<comment type="caution">
    <text evidence="1">The sequence shown here is derived from an EMBL/GenBank/DDBJ whole genome shotgun (WGS) entry which is preliminary data.</text>
</comment>
<proteinExistence type="predicted"/>
<dbReference type="OrthoDB" id="189234at2759"/>
<gene>
    <name evidence="1" type="ORF">TrLO_g4871</name>
</gene>
<dbReference type="AlphaFoldDB" id="A0A9W7E3I5"/>
<dbReference type="Gene3D" id="3.40.50.150">
    <property type="entry name" value="Vaccinia Virus protein VP39"/>
    <property type="match status" value="1"/>
</dbReference>
<dbReference type="SUPFAM" id="SSF53335">
    <property type="entry name" value="S-adenosyl-L-methionine-dependent methyltransferases"/>
    <property type="match status" value="1"/>
</dbReference>
<accession>A0A9W7E3I5</accession>
<dbReference type="Proteomes" id="UP001165122">
    <property type="component" value="Unassembled WGS sequence"/>
</dbReference>
<name>A0A9W7E3I5_9STRA</name>
<dbReference type="EMBL" id="BRXW01000546">
    <property type="protein sequence ID" value="GMH64832.1"/>
    <property type="molecule type" value="Genomic_DNA"/>
</dbReference>
<keyword evidence="2" id="KW-1185">Reference proteome</keyword>
<evidence type="ECO:0000313" key="1">
    <source>
        <dbReference type="EMBL" id="GMH64832.1"/>
    </source>
</evidence>
<dbReference type="InterPro" id="IPR029063">
    <property type="entry name" value="SAM-dependent_MTases_sf"/>
</dbReference>
<dbReference type="PANTHER" id="PTHR14614:SF132">
    <property type="entry name" value="PROTEIN-LYSINE METHYLTRANSFERASE C42C1.13"/>
    <property type="match status" value="1"/>
</dbReference>
<organism evidence="1 2">
    <name type="scientific">Triparma laevis f. longispina</name>
    <dbReference type="NCBI Taxonomy" id="1714387"/>
    <lineage>
        <taxon>Eukaryota</taxon>
        <taxon>Sar</taxon>
        <taxon>Stramenopiles</taxon>
        <taxon>Ochrophyta</taxon>
        <taxon>Bolidophyceae</taxon>
        <taxon>Parmales</taxon>
        <taxon>Triparmaceae</taxon>
        <taxon>Triparma</taxon>
    </lineage>
</organism>
<dbReference type="Pfam" id="PF10294">
    <property type="entry name" value="Methyltransf_16"/>
    <property type="match status" value="1"/>
</dbReference>
<reference evidence="2" key="1">
    <citation type="journal article" date="2023" name="Commun. Biol.">
        <title>Genome analysis of Parmales, the sister group of diatoms, reveals the evolutionary specialization of diatoms from phago-mixotrophs to photoautotrophs.</title>
        <authorList>
            <person name="Ban H."/>
            <person name="Sato S."/>
            <person name="Yoshikawa S."/>
            <person name="Yamada K."/>
            <person name="Nakamura Y."/>
            <person name="Ichinomiya M."/>
            <person name="Sato N."/>
            <person name="Blanc-Mathieu R."/>
            <person name="Endo H."/>
            <person name="Kuwata A."/>
            <person name="Ogata H."/>
        </authorList>
    </citation>
    <scope>NUCLEOTIDE SEQUENCE [LARGE SCALE GENOMIC DNA]</scope>
    <source>
        <strain evidence="2">NIES 3700</strain>
    </source>
</reference>
<sequence>MATSENLQTLTPHIIFTSDWSIGSTTERTGGGVWSTAVLLTHYFLSHPTTFNRALSNKNALELGSGNGYLSVVLGSVVKDVNIVCTDTPEHLGLMNKTLDDNCKILENPDRTINVKSLMWGEDNLNEKFDFIFGTDVVYRDFLYHPFLTCLTHHLSKNGTALVGICMTDTTKEFFPICKSYGFRYQRVGDEKGCDGMRGVTFGLFVIEWKV</sequence>
<dbReference type="PANTHER" id="PTHR14614">
    <property type="entry name" value="HEPATOCELLULAR CARCINOMA-ASSOCIATED ANTIGEN"/>
    <property type="match status" value="1"/>
</dbReference>
<protein>
    <submittedName>
        <fullName evidence="1">Uncharacterized protein</fullName>
    </submittedName>
</protein>
<evidence type="ECO:0000313" key="2">
    <source>
        <dbReference type="Proteomes" id="UP001165122"/>
    </source>
</evidence>